<evidence type="ECO:0000256" key="4">
    <source>
        <dbReference type="ARBA" id="ARBA00022801"/>
    </source>
</evidence>
<dbReference type="GO" id="GO:0006614">
    <property type="term" value="P:SRP-dependent cotranslational protein targeting to membrane"/>
    <property type="evidence" value="ECO:0007669"/>
    <property type="project" value="InterPro"/>
</dbReference>
<comment type="subunit">
    <text evidence="9">Part of the signal recognition particle protein translocation system, which is composed of SRP and FtsY.</text>
</comment>
<organism evidence="13 14">
    <name type="scientific">Saccharothrix syringae</name>
    <name type="common">Nocardiopsis syringae</name>
    <dbReference type="NCBI Taxonomy" id="103733"/>
    <lineage>
        <taxon>Bacteria</taxon>
        <taxon>Bacillati</taxon>
        <taxon>Actinomycetota</taxon>
        <taxon>Actinomycetes</taxon>
        <taxon>Pseudonocardiales</taxon>
        <taxon>Pseudonocardiaceae</taxon>
        <taxon>Saccharothrix</taxon>
    </lineage>
</organism>
<dbReference type="InterPro" id="IPR000897">
    <property type="entry name" value="SRP54_GTPase_dom"/>
</dbReference>
<feature type="binding site" evidence="9">
    <location>
        <begin position="275"/>
        <end position="282"/>
    </location>
    <ligand>
        <name>GTP</name>
        <dbReference type="ChEBI" id="CHEBI:37565"/>
    </ligand>
</feature>
<keyword evidence="11" id="KW-1133">Transmembrane helix</keyword>
<proteinExistence type="inferred from homology"/>
<feature type="binding site" evidence="9">
    <location>
        <begin position="357"/>
        <end position="361"/>
    </location>
    <ligand>
        <name>GTP</name>
        <dbReference type="ChEBI" id="CHEBI:37565"/>
    </ligand>
</feature>
<evidence type="ECO:0000256" key="7">
    <source>
        <dbReference type="ARBA" id="ARBA00023170"/>
    </source>
</evidence>
<feature type="compositionally biased region" description="Basic and acidic residues" evidence="10">
    <location>
        <begin position="114"/>
        <end position="125"/>
    </location>
</feature>
<dbReference type="InterPro" id="IPR027417">
    <property type="entry name" value="P-loop_NTPase"/>
</dbReference>
<keyword evidence="4 9" id="KW-0378">Hydrolase</keyword>
<dbReference type="InterPro" id="IPR004390">
    <property type="entry name" value="SR_rcpt_FtsY"/>
</dbReference>
<dbReference type="Gene3D" id="1.20.120.140">
    <property type="entry name" value="Signal recognition particle SRP54, nucleotide-binding domain"/>
    <property type="match status" value="1"/>
</dbReference>
<evidence type="ECO:0000256" key="9">
    <source>
        <dbReference type="HAMAP-Rule" id="MF_00920"/>
    </source>
</evidence>
<dbReference type="InterPro" id="IPR013822">
    <property type="entry name" value="Signal_recog_particl_SRP54_hlx"/>
</dbReference>
<feature type="compositionally biased region" description="Low complexity" evidence="10">
    <location>
        <begin position="74"/>
        <end position="85"/>
    </location>
</feature>
<keyword evidence="2 9" id="KW-0963">Cytoplasm</keyword>
<dbReference type="SUPFAM" id="SSF47364">
    <property type="entry name" value="Domain of the SRP/SRP receptor G-proteins"/>
    <property type="match status" value="1"/>
</dbReference>
<evidence type="ECO:0000259" key="12">
    <source>
        <dbReference type="PROSITE" id="PS00300"/>
    </source>
</evidence>
<dbReference type="PANTHER" id="PTHR43134:SF1">
    <property type="entry name" value="SIGNAL RECOGNITION PARTICLE RECEPTOR SUBUNIT ALPHA"/>
    <property type="match status" value="1"/>
</dbReference>
<dbReference type="SMART" id="SM00962">
    <property type="entry name" value="SRP54"/>
    <property type="match status" value="1"/>
</dbReference>
<evidence type="ECO:0000313" key="13">
    <source>
        <dbReference type="EMBL" id="QFZ22780.1"/>
    </source>
</evidence>
<feature type="compositionally biased region" description="Basic and acidic residues" evidence="10">
    <location>
        <begin position="136"/>
        <end position="145"/>
    </location>
</feature>
<evidence type="ECO:0000256" key="11">
    <source>
        <dbReference type="SAM" id="Phobius"/>
    </source>
</evidence>
<evidence type="ECO:0000256" key="1">
    <source>
        <dbReference type="ARBA" id="ARBA00022475"/>
    </source>
</evidence>
<dbReference type="InterPro" id="IPR003593">
    <property type="entry name" value="AAA+_ATPase"/>
</dbReference>
<dbReference type="Proteomes" id="UP000325787">
    <property type="component" value="Chromosome"/>
</dbReference>
<dbReference type="InterPro" id="IPR036225">
    <property type="entry name" value="SRP/SRP_N"/>
</dbReference>
<keyword evidence="3 9" id="KW-0547">Nucleotide-binding</keyword>
<dbReference type="GO" id="GO:0003924">
    <property type="term" value="F:GTPase activity"/>
    <property type="evidence" value="ECO:0007669"/>
    <property type="project" value="UniProtKB-UniRule"/>
</dbReference>
<keyword evidence="7 9" id="KW-0675">Receptor</keyword>
<dbReference type="RefSeq" id="WP_033431476.1">
    <property type="nucleotide sequence ID" value="NZ_CP034550.1"/>
</dbReference>
<protein>
    <recommendedName>
        <fullName evidence="9">Signal recognition particle receptor FtsY</fullName>
        <shortName evidence="9">SRP receptor</shortName>
        <ecNumber evidence="9">3.6.5.4</ecNumber>
    </recommendedName>
</protein>
<dbReference type="NCBIfam" id="TIGR00064">
    <property type="entry name" value="ftsY"/>
    <property type="match status" value="1"/>
</dbReference>
<dbReference type="HAMAP" id="MF_00920">
    <property type="entry name" value="FtsY"/>
    <property type="match status" value="1"/>
</dbReference>
<dbReference type="GO" id="GO:0005886">
    <property type="term" value="C:plasma membrane"/>
    <property type="evidence" value="ECO:0007669"/>
    <property type="project" value="UniProtKB-SubCell"/>
</dbReference>
<keyword evidence="11" id="KW-0812">Transmembrane</keyword>
<comment type="function">
    <text evidence="9">Involved in targeting and insertion of nascent membrane proteins into the cytoplasmic membrane. Acts as a receptor for the complex formed by the signal recognition particle (SRP) and the ribosome-nascent chain (RNC).</text>
</comment>
<keyword evidence="1 9" id="KW-1003">Cell membrane</keyword>
<dbReference type="Gene3D" id="3.40.50.300">
    <property type="entry name" value="P-loop containing nucleotide triphosphate hydrolases"/>
    <property type="match status" value="1"/>
</dbReference>
<comment type="subcellular location">
    <subcellularLocation>
        <location evidence="9">Cell membrane</location>
        <topology evidence="9">Peripheral membrane protein</topology>
        <orientation evidence="9">Cytoplasmic side</orientation>
    </subcellularLocation>
    <subcellularLocation>
        <location evidence="9">Cytoplasm</location>
    </subcellularLocation>
</comment>
<comment type="similarity">
    <text evidence="9">Belongs to the GTP-binding SRP family. FtsY subfamily.</text>
</comment>
<accession>A0A5Q0HAF8</accession>
<dbReference type="EC" id="3.6.5.4" evidence="9"/>
<dbReference type="GO" id="GO:0005047">
    <property type="term" value="F:signal recognition particle binding"/>
    <property type="evidence" value="ECO:0007669"/>
    <property type="project" value="TreeGrafter"/>
</dbReference>
<evidence type="ECO:0000256" key="2">
    <source>
        <dbReference type="ARBA" id="ARBA00022490"/>
    </source>
</evidence>
<dbReference type="EMBL" id="CP034550">
    <property type="protein sequence ID" value="QFZ22780.1"/>
    <property type="molecule type" value="Genomic_DNA"/>
</dbReference>
<dbReference type="GO" id="GO:0005737">
    <property type="term" value="C:cytoplasm"/>
    <property type="evidence" value="ECO:0007669"/>
    <property type="project" value="UniProtKB-SubCell"/>
</dbReference>
<feature type="region of interest" description="Disordered" evidence="10">
    <location>
        <begin position="37"/>
        <end position="145"/>
    </location>
</feature>
<reference evidence="14" key="1">
    <citation type="journal article" date="2021" name="Curr. Microbiol.">
        <title>Complete genome of nocamycin-producing strain Saccharothrix syringae NRRL B-16468 reveals the biosynthetic potential for secondary metabolites.</title>
        <authorList>
            <person name="Mo X."/>
            <person name="Yang S."/>
        </authorList>
    </citation>
    <scope>NUCLEOTIDE SEQUENCE [LARGE SCALE GENOMIC DNA]</scope>
    <source>
        <strain evidence="14">ATCC 51364 / DSM 43886 / JCM 6844 / KCTC 9398 / NBRC 14523 / NRRL B-16468 / INA 2240</strain>
    </source>
</reference>
<feature type="compositionally biased region" description="Pro residues" evidence="10">
    <location>
        <begin position="86"/>
        <end position="113"/>
    </location>
</feature>
<evidence type="ECO:0000256" key="10">
    <source>
        <dbReference type="SAM" id="MobiDB-lite"/>
    </source>
</evidence>
<dbReference type="Pfam" id="PF02881">
    <property type="entry name" value="SRP54_N"/>
    <property type="match status" value="1"/>
</dbReference>
<feature type="transmembrane region" description="Helical" evidence="11">
    <location>
        <begin position="6"/>
        <end position="27"/>
    </location>
</feature>
<dbReference type="GO" id="GO:0005525">
    <property type="term" value="F:GTP binding"/>
    <property type="evidence" value="ECO:0007669"/>
    <property type="project" value="UniProtKB-UniRule"/>
</dbReference>
<gene>
    <name evidence="9 13" type="primary">ftsY</name>
    <name evidence="13" type="ORF">EKG83_39920</name>
</gene>
<feature type="domain" description="SRP54-type proteins GTP-binding" evidence="12">
    <location>
        <begin position="440"/>
        <end position="453"/>
    </location>
</feature>
<evidence type="ECO:0000313" key="14">
    <source>
        <dbReference type="Proteomes" id="UP000325787"/>
    </source>
</evidence>
<keyword evidence="6 9" id="KW-0472">Membrane</keyword>
<evidence type="ECO:0000256" key="5">
    <source>
        <dbReference type="ARBA" id="ARBA00023134"/>
    </source>
</evidence>
<feature type="binding site" evidence="9">
    <location>
        <begin position="419"/>
        <end position="422"/>
    </location>
    <ligand>
        <name>GTP</name>
        <dbReference type="ChEBI" id="CHEBI:37565"/>
    </ligand>
</feature>
<evidence type="ECO:0000256" key="8">
    <source>
        <dbReference type="ARBA" id="ARBA00048027"/>
    </source>
</evidence>
<sequence>MTTTTLIWIIVVVAALLVVALVTGVVLSRRRRISLTEPEPDKPAKGYRAGGAITFNAPTAPPVVERPEPEVVERPGPASGASPAKPVTPPEPVAPEPVAPEPVAPPVSTAPPEPVEHPVADRTEVDGQPGVGDDAAVPRDSVKRGFVEVDLPEQASEIDEIEPTEGRLERLRGRLSRSRSTFGQGLLGLLGAGDLDEDSWTDVEDTLLMADLGAAVTDQVVGALRAQIAARGVRTSDDARALLRDVLVGVLHPEMDRSVHALPHSGKPAVVLVVGVNGVGKTTTTGKLARVLVADGRTVLLGAADTFRAAAADQLETWGSRVGASTVRGAEGADPASVAFEAVKRGVEAGVDTVLVDTAGRLHTKTGLMDELGKVKRVVEKQAAVDEVLLVLDATTGQNGLTQARVFAEVVDVTGIVLTKLDGTAKGGIVFQVQRELGVPVKLVGLGEGADHLAPFEPRAFVDALLD</sequence>
<dbReference type="FunFam" id="1.20.120.140:FF:000002">
    <property type="entry name" value="Signal recognition particle receptor FtsY"/>
    <property type="match status" value="1"/>
</dbReference>
<dbReference type="FunFam" id="3.40.50.300:FF:000053">
    <property type="entry name" value="Signal recognition particle receptor FtsY"/>
    <property type="match status" value="1"/>
</dbReference>
<dbReference type="Pfam" id="PF00448">
    <property type="entry name" value="SRP54"/>
    <property type="match status" value="1"/>
</dbReference>
<dbReference type="PROSITE" id="PS00300">
    <property type="entry name" value="SRP54"/>
    <property type="match status" value="1"/>
</dbReference>
<dbReference type="AlphaFoldDB" id="A0A5Q0HAF8"/>
<keyword evidence="14" id="KW-1185">Reference proteome</keyword>
<evidence type="ECO:0000256" key="3">
    <source>
        <dbReference type="ARBA" id="ARBA00022741"/>
    </source>
</evidence>
<name>A0A5Q0HAF8_SACSY</name>
<dbReference type="SMART" id="SM00963">
    <property type="entry name" value="SRP54_N"/>
    <property type="match status" value="1"/>
</dbReference>
<keyword evidence="5 9" id="KW-0342">GTP-binding</keyword>
<dbReference type="OrthoDB" id="9804720at2"/>
<dbReference type="PANTHER" id="PTHR43134">
    <property type="entry name" value="SIGNAL RECOGNITION PARTICLE RECEPTOR SUBUNIT ALPHA"/>
    <property type="match status" value="1"/>
</dbReference>
<dbReference type="SUPFAM" id="SSF52540">
    <property type="entry name" value="P-loop containing nucleoside triphosphate hydrolases"/>
    <property type="match status" value="1"/>
</dbReference>
<comment type="catalytic activity">
    <reaction evidence="8 9">
        <text>GTP + H2O = GDP + phosphate + H(+)</text>
        <dbReference type="Rhea" id="RHEA:19669"/>
        <dbReference type="ChEBI" id="CHEBI:15377"/>
        <dbReference type="ChEBI" id="CHEBI:15378"/>
        <dbReference type="ChEBI" id="CHEBI:37565"/>
        <dbReference type="ChEBI" id="CHEBI:43474"/>
        <dbReference type="ChEBI" id="CHEBI:58189"/>
        <dbReference type="EC" id="3.6.5.4"/>
    </reaction>
</comment>
<dbReference type="KEGG" id="ssyi:EKG83_39920"/>
<evidence type="ECO:0000256" key="6">
    <source>
        <dbReference type="ARBA" id="ARBA00023136"/>
    </source>
</evidence>
<dbReference type="InterPro" id="IPR042101">
    <property type="entry name" value="SRP54_N_sf"/>
</dbReference>
<dbReference type="SMART" id="SM00382">
    <property type="entry name" value="AAA"/>
    <property type="match status" value="1"/>
</dbReference>